<evidence type="ECO:0000256" key="1">
    <source>
        <dbReference type="ARBA" id="ARBA00001942"/>
    </source>
</evidence>
<proteinExistence type="inferred from homology"/>
<keyword evidence="6" id="KW-0408">Iron</keyword>
<evidence type="ECO:0000256" key="3">
    <source>
        <dbReference type="ARBA" id="ARBA00022505"/>
    </source>
</evidence>
<accession>A0A369CH59</accession>
<dbReference type="Proteomes" id="UP000252707">
    <property type="component" value="Unassembled WGS sequence"/>
</dbReference>
<dbReference type="SUPFAM" id="SSF50692">
    <property type="entry name" value="ADC-like"/>
    <property type="match status" value="1"/>
</dbReference>
<dbReference type="PANTHER" id="PTHR43742">
    <property type="entry name" value="TRIMETHYLAMINE-N-OXIDE REDUCTASE"/>
    <property type="match status" value="1"/>
</dbReference>
<name>A0A369CH59_9GAMM</name>
<dbReference type="RefSeq" id="WP_114278253.1">
    <property type="nucleotide sequence ID" value="NZ_QPJY01000001.1"/>
</dbReference>
<protein>
    <submittedName>
        <fullName evidence="9">Anaerobic selenocysteine-containing dehydrogenase</fullName>
    </submittedName>
</protein>
<dbReference type="SMART" id="SM00926">
    <property type="entry name" value="Molybdop_Fe4S4"/>
    <property type="match status" value="1"/>
</dbReference>
<dbReference type="CDD" id="cd02766">
    <property type="entry name" value="MopB_3"/>
    <property type="match status" value="1"/>
</dbReference>
<dbReference type="InterPro" id="IPR006655">
    <property type="entry name" value="Mopterin_OxRdtase_prok_CS"/>
</dbReference>
<dbReference type="Gene3D" id="2.20.25.90">
    <property type="entry name" value="ADC-like domains"/>
    <property type="match status" value="1"/>
</dbReference>
<dbReference type="GO" id="GO:0043546">
    <property type="term" value="F:molybdopterin cofactor binding"/>
    <property type="evidence" value="ECO:0007669"/>
    <property type="project" value="InterPro"/>
</dbReference>
<evidence type="ECO:0000256" key="2">
    <source>
        <dbReference type="ARBA" id="ARBA00010312"/>
    </source>
</evidence>
<dbReference type="GO" id="GO:0051536">
    <property type="term" value="F:iron-sulfur cluster binding"/>
    <property type="evidence" value="ECO:0007669"/>
    <property type="project" value="UniProtKB-KW"/>
</dbReference>
<dbReference type="GO" id="GO:0046872">
    <property type="term" value="F:metal ion binding"/>
    <property type="evidence" value="ECO:0007669"/>
    <property type="project" value="UniProtKB-KW"/>
</dbReference>
<dbReference type="EMBL" id="QPJY01000001">
    <property type="protein sequence ID" value="RCX33410.1"/>
    <property type="molecule type" value="Genomic_DNA"/>
</dbReference>
<dbReference type="Pfam" id="PF01568">
    <property type="entry name" value="Molydop_binding"/>
    <property type="match status" value="1"/>
</dbReference>
<dbReference type="AlphaFoldDB" id="A0A369CH59"/>
<evidence type="ECO:0000256" key="4">
    <source>
        <dbReference type="ARBA" id="ARBA00022723"/>
    </source>
</evidence>
<dbReference type="Gene3D" id="3.40.228.10">
    <property type="entry name" value="Dimethylsulfoxide Reductase, domain 2"/>
    <property type="match status" value="1"/>
</dbReference>
<evidence type="ECO:0000259" key="8">
    <source>
        <dbReference type="PROSITE" id="PS51669"/>
    </source>
</evidence>
<evidence type="ECO:0000313" key="10">
    <source>
        <dbReference type="Proteomes" id="UP000252707"/>
    </source>
</evidence>
<dbReference type="Gene3D" id="3.30.2070.10">
    <property type="entry name" value="Formate dehydrogenase/DMSO reductase"/>
    <property type="match status" value="1"/>
</dbReference>
<dbReference type="PROSITE" id="PS00490">
    <property type="entry name" value="MOLYBDOPTERIN_PROK_2"/>
    <property type="match status" value="1"/>
</dbReference>
<dbReference type="OrthoDB" id="9810782at2"/>
<dbReference type="Pfam" id="PF00384">
    <property type="entry name" value="Molybdopterin"/>
    <property type="match status" value="1"/>
</dbReference>
<gene>
    <name evidence="9" type="ORF">DFQ59_101712</name>
</gene>
<evidence type="ECO:0000256" key="5">
    <source>
        <dbReference type="ARBA" id="ARBA00023002"/>
    </source>
</evidence>
<keyword evidence="7" id="KW-0411">Iron-sulfur</keyword>
<evidence type="ECO:0000256" key="7">
    <source>
        <dbReference type="ARBA" id="ARBA00023014"/>
    </source>
</evidence>
<dbReference type="InterPro" id="IPR009010">
    <property type="entry name" value="Asp_de-COase-like_dom_sf"/>
</dbReference>
<dbReference type="InterPro" id="IPR050612">
    <property type="entry name" value="Prok_Mopterin_Oxidored"/>
</dbReference>
<dbReference type="Gene3D" id="2.40.40.20">
    <property type="match status" value="1"/>
</dbReference>
<keyword evidence="4" id="KW-0479">Metal-binding</keyword>
<dbReference type="PROSITE" id="PS00932">
    <property type="entry name" value="MOLYBDOPTERIN_PROK_3"/>
    <property type="match status" value="1"/>
</dbReference>
<dbReference type="InterPro" id="IPR006657">
    <property type="entry name" value="MoPterin_dinucl-bd_dom"/>
</dbReference>
<keyword evidence="10" id="KW-1185">Reference proteome</keyword>
<dbReference type="PANTHER" id="PTHR43742:SF6">
    <property type="entry name" value="OXIDOREDUCTASE YYAE-RELATED"/>
    <property type="match status" value="1"/>
</dbReference>
<evidence type="ECO:0000313" key="9">
    <source>
        <dbReference type="EMBL" id="RCX33410.1"/>
    </source>
</evidence>
<dbReference type="PROSITE" id="PS51669">
    <property type="entry name" value="4FE4S_MOW_BIS_MGD"/>
    <property type="match status" value="1"/>
</dbReference>
<comment type="similarity">
    <text evidence="2">Belongs to the prokaryotic molybdopterin-containing oxidoreductase family.</text>
</comment>
<sequence>MTTHYSTCPLDCPGACALAVEVENGRLAHIGGWKTHPFTRGVICGKVNRYREVQEGARILRPLLRDGPKGSGRFREADWDEALEVAAGRLRAAMARHGPQTVLPYYYGGTMGVVQQKAVERLAHHAGFSRLGRTICFPIAESGWLAGVGATIGPAPEEAAESDLVVLWGINAVSTHVNFMTLVKAARRRGARLVVVDPYRTRTARLADLHLNPRPGTDAALACAMMQVLLEEGFADRDYLARQTDFDAGVEAHLATRTPEWAAPVTGLDAETIRAFARAYGRAARPFIRIGLGMSRQRNGAVNVHAVSCLPSVTGAWPRRGAGALFATGAAFRVDDGPVRRTDLADPAVRELDMSRLGRWLTDPGLEPPVTALLVFNANPAGSCPELGRVHAGLAREDLFTLVHEQVMSDTARFADVVLPATTFLEHPDLYKSYGQYTLQLAEAVLPPTGAARCNHEVVNALARRLGLDGPDFSGDSEAMIDRVLTASGLPPRAELARRHWIDCAPPEADTHFRAGFPQPGGRFRFRPAWSDPAMPALPDHWPVNRRDLPEAARYPLDFMTPPAHEVLNTTFSATPSAARRLPPRLWIHPEDAVARGIADGDRVAVYNDLGRLHLVARVTTDVRPGLTLCESNFRSGDFPGPGNLNHLAHGDPVAPRGGPAFHDNRVEVARMVS</sequence>
<dbReference type="Gene3D" id="3.40.50.740">
    <property type="match status" value="1"/>
</dbReference>
<evidence type="ECO:0000256" key="6">
    <source>
        <dbReference type="ARBA" id="ARBA00023004"/>
    </source>
</evidence>
<dbReference type="SUPFAM" id="SSF53706">
    <property type="entry name" value="Formate dehydrogenase/DMSO reductase, domains 1-3"/>
    <property type="match status" value="1"/>
</dbReference>
<feature type="domain" description="4Fe-4S Mo/W bis-MGD-type" evidence="8">
    <location>
        <begin position="1"/>
        <end position="58"/>
    </location>
</feature>
<keyword evidence="5" id="KW-0560">Oxidoreductase</keyword>
<comment type="caution">
    <text evidence="9">The sequence shown here is derived from an EMBL/GenBank/DDBJ whole genome shotgun (WGS) entry which is preliminary data.</text>
</comment>
<dbReference type="InterPro" id="IPR006656">
    <property type="entry name" value="Mopterin_OxRdtase"/>
</dbReference>
<organism evidence="9 10">
    <name type="scientific">Thioalbus denitrificans</name>
    <dbReference type="NCBI Taxonomy" id="547122"/>
    <lineage>
        <taxon>Bacteria</taxon>
        <taxon>Pseudomonadati</taxon>
        <taxon>Pseudomonadota</taxon>
        <taxon>Gammaproteobacteria</taxon>
        <taxon>Chromatiales</taxon>
        <taxon>Ectothiorhodospiraceae</taxon>
        <taxon>Thioalbus</taxon>
    </lineage>
</organism>
<keyword evidence="3" id="KW-0500">Molybdenum</keyword>
<comment type="cofactor">
    <cofactor evidence="1">
        <name>Mo-bis(molybdopterin guanine dinucleotide)</name>
        <dbReference type="ChEBI" id="CHEBI:60539"/>
    </cofactor>
</comment>
<dbReference type="InterPro" id="IPR006963">
    <property type="entry name" value="Mopterin_OxRdtase_4Fe-4S_dom"/>
</dbReference>
<dbReference type="GO" id="GO:0016491">
    <property type="term" value="F:oxidoreductase activity"/>
    <property type="evidence" value="ECO:0007669"/>
    <property type="project" value="UniProtKB-KW"/>
</dbReference>
<dbReference type="Pfam" id="PF04879">
    <property type="entry name" value="Molybdop_Fe4S4"/>
    <property type="match status" value="1"/>
</dbReference>
<reference evidence="9 10" key="1">
    <citation type="submission" date="2018-07" db="EMBL/GenBank/DDBJ databases">
        <title>Genomic Encyclopedia of Type Strains, Phase IV (KMG-IV): sequencing the most valuable type-strain genomes for metagenomic binning, comparative biology and taxonomic classification.</title>
        <authorList>
            <person name="Goeker M."/>
        </authorList>
    </citation>
    <scope>NUCLEOTIDE SEQUENCE [LARGE SCALE GENOMIC DNA]</scope>
    <source>
        <strain evidence="9 10">DSM 26407</strain>
    </source>
</reference>